<protein>
    <submittedName>
        <fullName evidence="2">Uncharacterized protein</fullName>
    </submittedName>
</protein>
<organism evidence="2 3">
    <name type="scientific">Candidatus Woesebacteria bacterium GW2011_GWA1_39_21b</name>
    <dbReference type="NCBI Taxonomy" id="1618551"/>
    <lineage>
        <taxon>Bacteria</taxon>
        <taxon>Candidatus Woeseibacteriota</taxon>
    </lineage>
</organism>
<keyword evidence="1" id="KW-0812">Transmembrane</keyword>
<proteinExistence type="predicted"/>
<feature type="transmembrane region" description="Helical" evidence="1">
    <location>
        <begin position="9"/>
        <end position="26"/>
    </location>
</feature>
<keyword evidence="1" id="KW-1133">Transmembrane helix</keyword>
<name>A0A0G0NAF2_9BACT</name>
<dbReference type="Proteomes" id="UP000034690">
    <property type="component" value="Unassembled WGS sequence"/>
</dbReference>
<dbReference type="EMBL" id="LBWQ01000024">
    <property type="protein sequence ID" value="KKR13109.1"/>
    <property type="molecule type" value="Genomic_DNA"/>
</dbReference>
<gene>
    <name evidence="2" type="ORF">UT40_C0024G0002</name>
</gene>
<evidence type="ECO:0000313" key="3">
    <source>
        <dbReference type="Proteomes" id="UP000034690"/>
    </source>
</evidence>
<dbReference type="AlphaFoldDB" id="A0A0G0NAF2"/>
<evidence type="ECO:0000256" key="1">
    <source>
        <dbReference type="SAM" id="Phobius"/>
    </source>
</evidence>
<reference evidence="2 3" key="1">
    <citation type="journal article" date="2015" name="Nature">
        <title>rRNA introns, odd ribosomes, and small enigmatic genomes across a large radiation of phyla.</title>
        <authorList>
            <person name="Brown C.T."/>
            <person name="Hug L.A."/>
            <person name="Thomas B.C."/>
            <person name="Sharon I."/>
            <person name="Castelle C.J."/>
            <person name="Singh A."/>
            <person name="Wilkins M.J."/>
            <person name="Williams K.H."/>
            <person name="Banfield J.F."/>
        </authorList>
    </citation>
    <scope>NUCLEOTIDE SEQUENCE [LARGE SCALE GENOMIC DNA]</scope>
</reference>
<dbReference type="PATRIC" id="fig|1618551.3.peg.967"/>
<accession>A0A0G0NAF2</accession>
<sequence>MAIKQSTKIIIIVIIVIIGIVGYFIFTKEATKIKVFATKEQCEKEAGSDCIYYLCDIPLGDLYQKLCVNGLGSGWYSSAEIGDNETTQSETAQWKIFTNTEYKYRVSYPADWELGQITVKQSPAAIRFTKITKQGDKYLNDAVVDIIVEPNPFRKTPTEEWYREWIKQIPAGINLEGVKIEETTFKNMKALKIDNNTIFFAKGFNMFRIKWHVAGDYDESLARRGGAAISEFCGGLSSPPQAAKTVRTISNIDHIMSMACPERSRRVRIQAGAHSFDILKL</sequence>
<comment type="caution">
    <text evidence="2">The sequence shown here is derived from an EMBL/GenBank/DDBJ whole genome shotgun (WGS) entry which is preliminary data.</text>
</comment>
<keyword evidence="1" id="KW-0472">Membrane</keyword>
<evidence type="ECO:0000313" key="2">
    <source>
        <dbReference type="EMBL" id="KKR13109.1"/>
    </source>
</evidence>